<keyword evidence="6" id="KW-0812">Transmembrane</keyword>
<feature type="modified residue" description="Phosphohistidine" evidence="12">
    <location>
        <position position="842"/>
    </location>
</feature>
<keyword evidence="5 13" id="KW-0597">Phosphoprotein</keyword>
<dbReference type="InterPro" id="IPR001789">
    <property type="entry name" value="Sig_transdc_resp-reg_receiver"/>
</dbReference>
<comment type="catalytic activity">
    <reaction evidence="1">
        <text>ATP + protein L-histidine = ADP + protein N-phospho-L-histidine.</text>
        <dbReference type="EC" id="2.7.13.3"/>
    </reaction>
</comment>
<dbReference type="InterPro" id="IPR036641">
    <property type="entry name" value="HPT_dom_sf"/>
</dbReference>
<dbReference type="InterPro" id="IPR035965">
    <property type="entry name" value="PAS-like_dom_sf"/>
</dbReference>
<evidence type="ECO:0000259" key="18">
    <source>
        <dbReference type="PROSITE" id="PS50894"/>
    </source>
</evidence>
<dbReference type="InterPro" id="IPR036097">
    <property type="entry name" value="HisK_dim/P_sf"/>
</dbReference>
<evidence type="ECO:0000256" key="13">
    <source>
        <dbReference type="PROSITE-ProRule" id="PRU00169"/>
    </source>
</evidence>
<dbReference type="SUPFAM" id="SSF52172">
    <property type="entry name" value="CheY-like"/>
    <property type="match status" value="1"/>
</dbReference>
<comment type="subcellular location">
    <subcellularLocation>
        <location evidence="2">Cell membrane</location>
        <topology evidence="2">Multi-pass membrane protein</topology>
    </subcellularLocation>
</comment>
<keyword evidence="11" id="KW-0472">Membrane</keyword>
<dbReference type="Pfam" id="PF00512">
    <property type="entry name" value="HisKA"/>
    <property type="match status" value="1"/>
</dbReference>
<dbReference type="CDD" id="cd00082">
    <property type="entry name" value="HisKA"/>
    <property type="match status" value="1"/>
</dbReference>
<evidence type="ECO:0000313" key="20">
    <source>
        <dbReference type="Proteomes" id="UP001499909"/>
    </source>
</evidence>
<dbReference type="SUPFAM" id="SSF55874">
    <property type="entry name" value="ATPase domain of HSP90 chaperone/DNA topoisomerase II/histidine kinase"/>
    <property type="match status" value="1"/>
</dbReference>
<dbReference type="SUPFAM" id="SSF47384">
    <property type="entry name" value="Homodimeric domain of signal transducing histidine kinase"/>
    <property type="match status" value="1"/>
</dbReference>
<evidence type="ECO:0000256" key="6">
    <source>
        <dbReference type="ARBA" id="ARBA00022692"/>
    </source>
</evidence>
<dbReference type="CDD" id="cd17546">
    <property type="entry name" value="REC_hyHK_CKI1_RcsC-like"/>
    <property type="match status" value="1"/>
</dbReference>
<dbReference type="CDD" id="cd16922">
    <property type="entry name" value="HATPase_EvgS-ArcB-TorS-like"/>
    <property type="match status" value="1"/>
</dbReference>
<keyword evidence="4" id="KW-1003">Cell membrane</keyword>
<dbReference type="Pfam" id="PF01627">
    <property type="entry name" value="Hpt"/>
    <property type="match status" value="1"/>
</dbReference>
<comment type="caution">
    <text evidence="19">The sequence shown here is derived from an EMBL/GenBank/DDBJ whole genome shotgun (WGS) entry which is preliminary data.</text>
</comment>
<evidence type="ECO:0000313" key="19">
    <source>
        <dbReference type="EMBL" id="GAA3955086.1"/>
    </source>
</evidence>
<dbReference type="Pfam" id="PF00072">
    <property type="entry name" value="Response_reg"/>
    <property type="match status" value="1"/>
</dbReference>
<keyword evidence="7" id="KW-0547">Nucleotide-binding</keyword>
<evidence type="ECO:0000256" key="14">
    <source>
        <dbReference type="SAM" id="Coils"/>
    </source>
</evidence>
<dbReference type="Pfam" id="PF08448">
    <property type="entry name" value="PAS_4"/>
    <property type="match status" value="1"/>
</dbReference>
<keyword evidence="20" id="KW-1185">Reference proteome</keyword>
<dbReference type="CDD" id="cd00130">
    <property type="entry name" value="PAS"/>
    <property type="match status" value="1"/>
</dbReference>
<feature type="domain" description="PAS" evidence="17">
    <location>
        <begin position="278"/>
        <end position="348"/>
    </location>
</feature>
<dbReference type="NCBIfam" id="TIGR00229">
    <property type="entry name" value="sensory_box"/>
    <property type="match status" value="1"/>
</dbReference>
<dbReference type="Gene3D" id="3.30.565.10">
    <property type="entry name" value="Histidine kinase-like ATPase, C-terminal domain"/>
    <property type="match status" value="1"/>
</dbReference>
<dbReference type="SUPFAM" id="SSF55785">
    <property type="entry name" value="PYP-like sensor domain (PAS domain)"/>
    <property type="match status" value="1"/>
</dbReference>
<dbReference type="EMBL" id="BAABDH010000113">
    <property type="protein sequence ID" value="GAA3955086.1"/>
    <property type="molecule type" value="Genomic_DNA"/>
</dbReference>
<dbReference type="InterPro" id="IPR000014">
    <property type="entry name" value="PAS"/>
</dbReference>
<feature type="domain" description="Response regulatory" evidence="16">
    <location>
        <begin position="666"/>
        <end position="784"/>
    </location>
</feature>
<evidence type="ECO:0000256" key="8">
    <source>
        <dbReference type="ARBA" id="ARBA00022840"/>
    </source>
</evidence>
<dbReference type="SMART" id="SM00387">
    <property type="entry name" value="HATPase_c"/>
    <property type="match status" value="1"/>
</dbReference>
<dbReference type="InterPro" id="IPR004358">
    <property type="entry name" value="Sig_transdc_His_kin-like_C"/>
</dbReference>
<dbReference type="SMART" id="SM00091">
    <property type="entry name" value="PAS"/>
    <property type="match status" value="2"/>
</dbReference>
<dbReference type="Proteomes" id="UP001499909">
    <property type="component" value="Unassembled WGS sequence"/>
</dbReference>
<dbReference type="PROSITE" id="PS50894">
    <property type="entry name" value="HPT"/>
    <property type="match status" value="1"/>
</dbReference>
<dbReference type="InterPro" id="IPR036890">
    <property type="entry name" value="HATPase_C_sf"/>
</dbReference>
<dbReference type="Gene3D" id="3.30.450.20">
    <property type="entry name" value="PAS domain"/>
    <property type="match status" value="2"/>
</dbReference>
<dbReference type="PRINTS" id="PR00344">
    <property type="entry name" value="BCTRLSENSOR"/>
</dbReference>
<proteinExistence type="predicted"/>
<organism evidence="19 20">
    <name type="scientific">Hymenobacter algoricola</name>
    <dbReference type="NCBI Taxonomy" id="486267"/>
    <lineage>
        <taxon>Bacteria</taxon>
        <taxon>Pseudomonadati</taxon>
        <taxon>Bacteroidota</taxon>
        <taxon>Cytophagia</taxon>
        <taxon>Cytophagales</taxon>
        <taxon>Hymenobacteraceae</taxon>
        <taxon>Hymenobacter</taxon>
    </lineage>
</organism>
<dbReference type="InterPro" id="IPR011006">
    <property type="entry name" value="CheY-like_superfamily"/>
</dbReference>
<dbReference type="SMART" id="SM00388">
    <property type="entry name" value="HisKA"/>
    <property type="match status" value="1"/>
</dbReference>
<dbReference type="EC" id="2.7.13.3" evidence="3"/>
<dbReference type="RefSeq" id="WP_345117906.1">
    <property type="nucleotide sequence ID" value="NZ_BAABDH010000113.1"/>
</dbReference>
<dbReference type="InterPro" id="IPR005467">
    <property type="entry name" value="His_kinase_dom"/>
</dbReference>
<dbReference type="PROSITE" id="PS50110">
    <property type="entry name" value="RESPONSE_REGULATORY"/>
    <property type="match status" value="1"/>
</dbReference>
<keyword evidence="10" id="KW-0902">Two-component regulatory system</keyword>
<dbReference type="Gene3D" id="1.10.287.130">
    <property type="match status" value="1"/>
</dbReference>
<keyword evidence="8" id="KW-0067">ATP-binding</keyword>
<dbReference type="PROSITE" id="PS50109">
    <property type="entry name" value="HIS_KIN"/>
    <property type="match status" value="1"/>
</dbReference>
<name>A0ABP7NVL4_9BACT</name>
<feature type="coiled-coil region" evidence="14">
    <location>
        <begin position="393"/>
        <end position="420"/>
    </location>
</feature>
<dbReference type="PANTHER" id="PTHR45339:SF1">
    <property type="entry name" value="HYBRID SIGNAL TRANSDUCTION HISTIDINE KINASE J"/>
    <property type="match status" value="1"/>
</dbReference>
<evidence type="ECO:0000256" key="4">
    <source>
        <dbReference type="ARBA" id="ARBA00022475"/>
    </source>
</evidence>
<evidence type="ECO:0000256" key="5">
    <source>
        <dbReference type="ARBA" id="ARBA00022553"/>
    </source>
</evidence>
<evidence type="ECO:0000256" key="12">
    <source>
        <dbReference type="PROSITE-ProRule" id="PRU00110"/>
    </source>
</evidence>
<dbReference type="Gene3D" id="3.40.50.2300">
    <property type="match status" value="1"/>
</dbReference>
<evidence type="ECO:0000256" key="1">
    <source>
        <dbReference type="ARBA" id="ARBA00000085"/>
    </source>
</evidence>
<keyword evidence="9" id="KW-1133">Transmembrane helix</keyword>
<dbReference type="InterPro" id="IPR003661">
    <property type="entry name" value="HisK_dim/P_dom"/>
</dbReference>
<dbReference type="SUPFAM" id="SSF47226">
    <property type="entry name" value="Histidine-containing phosphotransfer domain, HPT domain"/>
    <property type="match status" value="1"/>
</dbReference>
<dbReference type="InterPro" id="IPR008207">
    <property type="entry name" value="Sig_transdc_His_kin_Hpt_dom"/>
</dbReference>
<feature type="domain" description="Histidine kinase" evidence="15">
    <location>
        <begin position="420"/>
        <end position="644"/>
    </location>
</feature>
<reference evidence="20" key="1">
    <citation type="journal article" date="2019" name="Int. J. Syst. Evol. Microbiol.">
        <title>The Global Catalogue of Microorganisms (GCM) 10K type strain sequencing project: providing services to taxonomists for standard genome sequencing and annotation.</title>
        <authorList>
            <consortium name="The Broad Institute Genomics Platform"/>
            <consortium name="The Broad Institute Genome Sequencing Center for Infectious Disease"/>
            <person name="Wu L."/>
            <person name="Ma J."/>
        </authorList>
    </citation>
    <scope>NUCLEOTIDE SEQUENCE [LARGE SCALE GENOMIC DNA]</scope>
    <source>
        <strain evidence="20">JCM 17214</strain>
    </source>
</reference>
<evidence type="ECO:0000256" key="7">
    <source>
        <dbReference type="ARBA" id="ARBA00022741"/>
    </source>
</evidence>
<keyword evidence="14" id="KW-0175">Coiled coil</keyword>
<protein>
    <recommendedName>
        <fullName evidence="3">histidine kinase</fullName>
        <ecNumber evidence="3">2.7.13.3</ecNumber>
    </recommendedName>
</protein>
<feature type="domain" description="HPt" evidence="18">
    <location>
        <begin position="803"/>
        <end position="904"/>
    </location>
</feature>
<evidence type="ECO:0000256" key="3">
    <source>
        <dbReference type="ARBA" id="ARBA00012438"/>
    </source>
</evidence>
<feature type="modified residue" description="4-aspartylphosphate" evidence="13">
    <location>
        <position position="715"/>
    </location>
</feature>
<dbReference type="SMART" id="SM00448">
    <property type="entry name" value="REC"/>
    <property type="match status" value="1"/>
</dbReference>
<dbReference type="InterPro" id="IPR003594">
    <property type="entry name" value="HATPase_dom"/>
</dbReference>
<evidence type="ECO:0000259" key="16">
    <source>
        <dbReference type="PROSITE" id="PS50110"/>
    </source>
</evidence>
<evidence type="ECO:0000256" key="2">
    <source>
        <dbReference type="ARBA" id="ARBA00004651"/>
    </source>
</evidence>
<evidence type="ECO:0000259" key="17">
    <source>
        <dbReference type="PROSITE" id="PS50112"/>
    </source>
</evidence>
<accession>A0ABP7NVL4</accession>
<dbReference type="Gene3D" id="1.20.120.160">
    <property type="entry name" value="HPT domain"/>
    <property type="match status" value="1"/>
</dbReference>
<evidence type="ECO:0000256" key="11">
    <source>
        <dbReference type="ARBA" id="ARBA00023136"/>
    </source>
</evidence>
<evidence type="ECO:0000259" key="15">
    <source>
        <dbReference type="PROSITE" id="PS50109"/>
    </source>
</evidence>
<gene>
    <name evidence="19" type="ORF">GCM10022406_40750</name>
</gene>
<dbReference type="PROSITE" id="PS50112">
    <property type="entry name" value="PAS"/>
    <property type="match status" value="1"/>
</dbReference>
<sequence length="906" mass="98843">MSASPSPSFAPALPLTLEAAHQEIQALRAAQEQAGPAPAGDAASQTYLAVLLGSLHEGFLLLDAANCVALVNESFGQLLGLPESAIAVGMPSPELVALVASCLTDPAPLHTTIAALRQTAPLAPAYGIPLFTHRGLILELDFIPWQDEAGQEFKLLHCCDVTERHRTAAQLLTLSRFPEQNPNPVLRYGRQRQRLYGNPAANRLAAELPEAERLRLRELVHSWSAQALASTETGRYELQVLNRYFNTCLVPNVAEDYVSIYMVEVTDLKQIQQVLTDREKRYRDLQHYTQALICTHTLDGTVLSLNPALVNLLGYSEQELVGRYMAAVMPLDEQQPFKGYLERIAREGEVQGVQRIQPQGSDAIHYFLYHSVLVRETGQTPYVIVHSHEISERVEGERALRQAKREAEDAARARTNFLANMSHEIRTPLNGVLGMAARLTKTALNPQQHELVGIIRSSGQHLLTVINDVLDIAKITSGKLELNLESFNLCDSMAQAVQPLALQAAEKGLIFEGTPLRDSCPYPWVQGDAHRLNQILINLVSNAIKFTPAGGRVRVVGEMLSETADTLTVEFRVTDSGIGIAPEKLDHIFENFTQAYTDTARSFGGTGLGLSISKALVEHMGGTLSVRSQQHQGSTFAFCLTLPRTSAPATALAAAEYDTGALHGRQMLLVEDNEINRVVARMLLEEWGIALDEAEDGPAALRCLELKYYDLVLMDIQLPGMNGVDVTAAIRQHPDPRRAAVPIVALTANAFLADAEQYLAAGMNDCVAKPFDETILFAKLRRLLTPAAPLYDLVQLRALSRGKQAFVHTIVRSFLTNIPVTLTELQAAAAAAHWPEVARLVHHMKPNLVAFGVSQAEPLVAELEQLAGAGTAPGAAPRAQAVVAELAHLMQQVLLALPQELETTAL</sequence>
<dbReference type="PANTHER" id="PTHR45339">
    <property type="entry name" value="HYBRID SIGNAL TRANSDUCTION HISTIDINE KINASE J"/>
    <property type="match status" value="1"/>
</dbReference>
<evidence type="ECO:0000256" key="9">
    <source>
        <dbReference type="ARBA" id="ARBA00022989"/>
    </source>
</evidence>
<dbReference type="InterPro" id="IPR013656">
    <property type="entry name" value="PAS_4"/>
</dbReference>
<dbReference type="Pfam" id="PF02518">
    <property type="entry name" value="HATPase_c"/>
    <property type="match status" value="1"/>
</dbReference>
<evidence type="ECO:0000256" key="10">
    <source>
        <dbReference type="ARBA" id="ARBA00023012"/>
    </source>
</evidence>